<dbReference type="GO" id="GO:0006335">
    <property type="term" value="P:DNA replication-dependent chromatin assembly"/>
    <property type="evidence" value="ECO:0007669"/>
    <property type="project" value="TreeGrafter"/>
</dbReference>
<dbReference type="Proteomes" id="UP000694680">
    <property type="component" value="Chromosome 17"/>
</dbReference>
<feature type="region of interest" description="Disordered" evidence="7">
    <location>
        <begin position="76"/>
        <end position="266"/>
    </location>
</feature>
<feature type="compositionally biased region" description="Basic and acidic residues" evidence="7">
    <location>
        <begin position="89"/>
        <end position="101"/>
    </location>
</feature>
<evidence type="ECO:0000256" key="3">
    <source>
        <dbReference type="ARBA" id="ARBA00022737"/>
    </source>
</evidence>
<dbReference type="GO" id="GO:0034080">
    <property type="term" value="P:CENP-A containing chromatin assembly"/>
    <property type="evidence" value="ECO:0007669"/>
    <property type="project" value="TreeGrafter"/>
</dbReference>
<dbReference type="GO" id="GO:0005654">
    <property type="term" value="C:nucleoplasm"/>
    <property type="evidence" value="ECO:0007669"/>
    <property type="project" value="TreeGrafter"/>
</dbReference>
<dbReference type="AlphaFoldDB" id="A0A8C5HVN7"/>
<proteinExistence type="inferred from homology"/>
<dbReference type="InterPro" id="IPR011990">
    <property type="entry name" value="TPR-like_helical_dom_sf"/>
</dbReference>
<feature type="compositionally biased region" description="Acidic residues" evidence="7">
    <location>
        <begin position="222"/>
        <end position="262"/>
    </location>
</feature>
<dbReference type="PANTHER" id="PTHR15081">
    <property type="entry name" value="NUCLEAR AUTOANTIGENIC SPERM PROTEIN NASP -RELATED"/>
    <property type="match status" value="1"/>
</dbReference>
<feature type="region of interest" description="Disordered" evidence="7">
    <location>
        <begin position="430"/>
        <end position="510"/>
    </location>
</feature>
<feature type="compositionally biased region" description="Low complexity" evidence="7">
    <location>
        <begin position="497"/>
        <end position="510"/>
    </location>
</feature>
<feature type="compositionally biased region" description="Basic and acidic residues" evidence="7">
    <location>
        <begin position="125"/>
        <end position="135"/>
    </location>
</feature>
<evidence type="ECO:0000256" key="5">
    <source>
        <dbReference type="ARBA" id="ARBA00023242"/>
    </source>
</evidence>
<keyword evidence="4 6" id="KW-0802">TPR repeat</keyword>
<dbReference type="Pfam" id="PF10516">
    <property type="entry name" value="SHNi-TPR"/>
    <property type="match status" value="1"/>
</dbReference>
<name>A0A8C5HVN7_GOUWI</name>
<dbReference type="PANTHER" id="PTHR15081:SF1">
    <property type="entry name" value="NUCLEAR AUTOANTIGENIC SPERM PROTEIN"/>
    <property type="match status" value="1"/>
</dbReference>
<dbReference type="Gene3D" id="1.25.40.10">
    <property type="entry name" value="Tetratricopeptide repeat domain"/>
    <property type="match status" value="1"/>
</dbReference>
<dbReference type="GO" id="GO:0042393">
    <property type="term" value="F:histone binding"/>
    <property type="evidence" value="ECO:0007669"/>
    <property type="project" value="TreeGrafter"/>
</dbReference>
<sequence length="510" mass="56162">MSSEVVMEEASKLIGTGKKHLVMGKAVEAVDALLEACRLLAKKYGDTADECGEAFLWCGKALLELARMENSVLGNALEGVPEEEDDDDKEKGQKDEPKDSNFESTENIDEKSRDELRVQVYDAMAAKKDEEKPSADAEAEEAEKPSAEAEEAEAEEAEKPSAEAEEAEKPSAEAEEAVAEKPKADGEKQEERQKTEPETENESKQTKDKDDEPMKQSVTGEVESDDGEEEEEEGDVEMEEDAEDEVQDGEDTAEKEEEEEEVGNLQMAWEMLEVAKLIYKRKDLKEDQLMAAQAHLKLGEVSVESGNYTQALQDFQECLKLQTKHLDSDSRQLAETHYQLGVTYGLDLQYSLAVEALNSSISVIKCRLGKLQELLDQTKEPEEHPAEKKEMEELHALLPEIQEKVEDATESLKTASTAAEAVKAVLDGASTSGFTTSTEGNVSSSSTIKDTPPSKVSTSTVKVSDISHLVRKRKPEESPVKEGVKKVKQDDAHEPQTNGNHNGHTNGTKV</sequence>
<feature type="compositionally biased region" description="Basic and acidic residues" evidence="7">
    <location>
        <begin position="108"/>
        <end position="117"/>
    </location>
</feature>
<feature type="compositionally biased region" description="Basic and acidic residues" evidence="7">
    <location>
        <begin position="474"/>
        <end position="494"/>
    </location>
</feature>
<evidence type="ECO:0000256" key="6">
    <source>
        <dbReference type="PROSITE-ProRule" id="PRU00339"/>
    </source>
</evidence>
<evidence type="ECO:0000256" key="2">
    <source>
        <dbReference type="ARBA" id="ARBA00008402"/>
    </source>
</evidence>
<evidence type="ECO:0000313" key="9">
    <source>
        <dbReference type="Ensembl" id="ENSGWIP00000051470.1"/>
    </source>
</evidence>
<dbReference type="InterPro" id="IPR019734">
    <property type="entry name" value="TPR_rpt"/>
</dbReference>
<feature type="compositionally biased region" description="Low complexity" evidence="7">
    <location>
        <begin position="449"/>
        <end position="464"/>
    </location>
</feature>
<gene>
    <name evidence="9" type="primary">LOC114479522</name>
</gene>
<protein>
    <submittedName>
        <fullName evidence="9">Histone-binding protein N1/N2-like</fullName>
    </submittedName>
</protein>
<dbReference type="SUPFAM" id="SSF48452">
    <property type="entry name" value="TPR-like"/>
    <property type="match status" value="1"/>
</dbReference>
<dbReference type="InterPro" id="IPR019544">
    <property type="entry name" value="Tetratricopeptide_SHNi-TPR_dom"/>
</dbReference>
<feature type="compositionally biased region" description="Polar residues" evidence="7">
    <location>
        <begin position="430"/>
        <end position="448"/>
    </location>
</feature>
<comment type="similarity">
    <text evidence="2">Belongs to the NASP family.</text>
</comment>
<evidence type="ECO:0000256" key="4">
    <source>
        <dbReference type="ARBA" id="ARBA00022803"/>
    </source>
</evidence>
<dbReference type="InterPro" id="IPR051730">
    <property type="entry name" value="NASP-like"/>
</dbReference>
<evidence type="ECO:0000256" key="1">
    <source>
        <dbReference type="ARBA" id="ARBA00004123"/>
    </source>
</evidence>
<reference evidence="9" key="3">
    <citation type="submission" date="2025-09" db="UniProtKB">
        <authorList>
            <consortium name="Ensembl"/>
        </authorList>
    </citation>
    <scope>IDENTIFICATION</scope>
</reference>
<keyword evidence="3" id="KW-0677">Repeat</keyword>
<feature type="compositionally biased region" description="Basic and acidic residues" evidence="7">
    <location>
        <begin position="157"/>
        <end position="214"/>
    </location>
</feature>
<reference evidence="9" key="1">
    <citation type="submission" date="2020-06" db="EMBL/GenBank/DDBJ databases">
        <authorList>
            <consortium name="Wellcome Sanger Institute Data Sharing"/>
        </authorList>
    </citation>
    <scope>NUCLEOTIDE SEQUENCE [LARGE SCALE GENOMIC DNA]</scope>
</reference>
<organism evidence="9 10">
    <name type="scientific">Gouania willdenowi</name>
    <name type="common">Blunt-snouted clingfish</name>
    <name type="synonym">Lepadogaster willdenowi</name>
    <dbReference type="NCBI Taxonomy" id="441366"/>
    <lineage>
        <taxon>Eukaryota</taxon>
        <taxon>Metazoa</taxon>
        <taxon>Chordata</taxon>
        <taxon>Craniata</taxon>
        <taxon>Vertebrata</taxon>
        <taxon>Euteleostomi</taxon>
        <taxon>Actinopterygii</taxon>
        <taxon>Neopterygii</taxon>
        <taxon>Teleostei</taxon>
        <taxon>Neoteleostei</taxon>
        <taxon>Acanthomorphata</taxon>
        <taxon>Ovalentaria</taxon>
        <taxon>Blenniimorphae</taxon>
        <taxon>Blenniiformes</taxon>
        <taxon>Gobiesocoidei</taxon>
        <taxon>Gobiesocidae</taxon>
        <taxon>Gobiesocinae</taxon>
        <taxon>Gouania</taxon>
    </lineage>
</organism>
<keyword evidence="10" id="KW-1185">Reference proteome</keyword>
<evidence type="ECO:0000313" key="10">
    <source>
        <dbReference type="Proteomes" id="UP000694680"/>
    </source>
</evidence>
<evidence type="ECO:0000256" key="7">
    <source>
        <dbReference type="SAM" id="MobiDB-lite"/>
    </source>
</evidence>
<reference evidence="9" key="2">
    <citation type="submission" date="2025-08" db="UniProtKB">
        <authorList>
            <consortium name="Ensembl"/>
        </authorList>
    </citation>
    <scope>IDENTIFICATION</scope>
</reference>
<accession>A0A8C5HVN7</accession>
<evidence type="ECO:0000259" key="8">
    <source>
        <dbReference type="Pfam" id="PF10516"/>
    </source>
</evidence>
<feature type="domain" description="Tetratricopeptide SHNi-TPR" evidence="8">
    <location>
        <begin position="296"/>
        <end position="327"/>
    </location>
</feature>
<dbReference type="SMART" id="SM00028">
    <property type="entry name" value="TPR"/>
    <property type="match status" value="2"/>
</dbReference>
<keyword evidence="5" id="KW-0539">Nucleus</keyword>
<dbReference type="Ensembl" id="ENSGWIT00000055561.1">
    <property type="protein sequence ID" value="ENSGWIP00000051470.1"/>
    <property type="gene ID" value="ENSGWIG00000024937.1"/>
</dbReference>
<dbReference type="PROSITE" id="PS50005">
    <property type="entry name" value="TPR"/>
    <property type="match status" value="1"/>
</dbReference>
<comment type="subcellular location">
    <subcellularLocation>
        <location evidence="1">Nucleus</location>
    </subcellularLocation>
</comment>
<feature type="repeat" description="TPR" evidence="6">
    <location>
        <begin position="292"/>
        <end position="325"/>
    </location>
</feature>